<dbReference type="Proteomes" id="UP000178485">
    <property type="component" value="Chromosome i"/>
</dbReference>
<feature type="region of interest" description="Disordered" evidence="1">
    <location>
        <begin position="133"/>
        <end position="194"/>
    </location>
</feature>
<keyword evidence="2" id="KW-1133">Transmembrane helix</keyword>
<organism evidence="4 5">
    <name type="scientific">Petrimonas mucosa</name>
    <dbReference type="NCBI Taxonomy" id="1642646"/>
    <lineage>
        <taxon>Bacteria</taxon>
        <taxon>Pseudomonadati</taxon>
        <taxon>Bacteroidota</taxon>
        <taxon>Bacteroidia</taxon>
        <taxon>Bacteroidales</taxon>
        <taxon>Dysgonomonadaceae</taxon>
        <taxon>Petrimonas</taxon>
    </lineage>
</organism>
<keyword evidence="2" id="KW-0472">Membrane</keyword>
<evidence type="ECO:0000313" key="4">
    <source>
        <dbReference type="EMBL" id="SCM59592.1"/>
    </source>
</evidence>
<dbReference type="AlphaFoldDB" id="A0A1G4GAM1"/>
<reference evidence="4 5" key="1">
    <citation type="submission" date="2016-08" db="EMBL/GenBank/DDBJ databases">
        <authorList>
            <person name="Seilhamer J.J."/>
        </authorList>
    </citation>
    <scope>NUCLEOTIDE SEQUENCE [LARGE SCALE GENOMIC DNA]</scope>
    <source>
        <strain evidence="4">ING2-E5A</strain>
    </source>
</reference>
<evidence type="ECO:0000259" key="3">
    <source>
        <dbReference type="Pfam" id="PF13568"/>
    </source>
</evidence>
<dbReference type="RefSeq" id="WP_083373356.1">
    <property type="nucleotide sequence ID" value="NZ_JAQVII010000018.1"/>
</dbReference>
<dbReference type="InterPro" id="IPR011250">
    <property type="entry name" value="OMP/PagP_B-barrel"/>
</dbReference>
<dbReference type="Gene3D" id="2.40.160.20">
    <property type="match status" value="1"/>
</dbReference>
<protein>
    <recommendedName>
        <fullName evidence="3">Outer membrane protein beta-barrel domain-containing protein</fullName>
    </recommendedName>
</protein>
<dbReference type="EMBL" id="LT608328">
    <property type="protein sequence ID" value="SCM59592.1"/>
    <property type="molecule type" value="Genomic_DNA"/>
</dbReference>
<dbReference type="Pfam" id="PF13568">
    <property type="entry name" value="OMP_b-brl_2"/>
    <property type="match status" value="1"/>
</dbReference>
<dbReference type="STRING" id="1642646.ING2E5A_2797"/>
<gene>
    <name evidence="4" type="ORF">ING2E5A_2797</name>
</gene>
<accession>A0A1G4GAM1</accession>
<sequence>MSNQWQDELRSRMEHYEEPAPEGLWERVEQMMNAGSGTIARPVGKGVGMWYRRAGAVAAVGIVLFFTGLYLFRENQKNVQSVALQDSNERHAPATLSIRKPQLAQQLGPVAPVAPVRPVAVVRPLPVIDEVSAEQPETSAEQPETSVEQPEAVDESPLPAPKIERSNTPASSGKEEFRLPARRRNSQPARWQTDLYANNIPSGSVAHYDGYRTFTPSGLVSDEKEELLAGRAEVPGTFLVGDEYRHVYTDISHSQPVTLGFSLKYGLGDRWSITGGVNYTMLTSRLSTGSYSQYYRSRQTLHYLGLPVSLNYTFWRGDKLSAYVSGGGAVEKSVSGSLTTDYIVDNVVEERIEERMRVKPLQWSATAGAGVEYRFWKRIGLYAEPGMSYHFSNGSRVETIYREKPLNFNIRLGLRFTLTD</sequence>
<feature type="domain" description="Outer membrane protein beta-barrel" evidence="3">
    <location>
        <begin position="250"/>
        <end position="383"/>
    </location>
</feature>
<feature type="compositionally biased region" description="Polar residues" evidence="1">
    <location>
        <begin position="135"/>
        <end position="148"/>
    </location>
</feature>
<proteinExistence type="predicted"/>
<evidence type="ECO:0000256" key="2">
    <source>
        <dbReference type="SAM" id="Phobius"/>
    </source>
</evidence>
<evidence type="ECO:0000313" key="5">
    <source>
        <dbReference type="Proteomes" id="UP000178485"/>
    </source>
</evidence>
<dbReference type="SUPFAM" id="SSF56925">
    <property type="entry name" value="OMPA-like"/>
    <property type="match status" value="1"/>
</dbReference>
<feature type="transmembrane region" description="Helical" evidence="2">
    <location>
        <begin position="54"/>
        <end position="72"/>
    </location>
</feature>
<keyword evidence="2" id="KW-0812">Transmembrane</keyword>
<keyword evidence="5" id="KW-1185">Reference proteome</keyword>
<name>A0A1G4GAM1_9BACT</name>
<dbReference type="KEGG" id="pmuc:ING2E5A_2797"/>
<dbReference type="InterPro" id="IPR025665">
    <property type="entry name" value="Beta-barrel_OMP_2"/>
</dbReference>
<evidence type="ECO:0000256" key="1">
    <source>
        <dbReference type="SAM" id="MobiDB-lite"/>
    </source>
</evidence>